<proteinExistence type="predicted"/>
<keyword evidence="1" id="KW-0812">Transmembrane</keyword>
<organism evidence="2 3">
    <name type="scientific">Ureibacillus acetophenoni</name>
    <dbReference type="NCBI Taxonomy" id="614649"/>
    <lineage>
        <taxon>Bacteria</taxon>
        <taxon>Bacillati</taxon>
        <taxon>Bacillota</taxon>
        <taxon>Bacilli</taxon>
        <taxon>Bacillales</taxon>
        <taxon>Caryophanaceae</taxon>
        <taxon>Ureibacillus</taxon>
    </lineage>
</organism>
<keyword evidence="1" id="KW-1133">Transmembrane helix</keyword>
<reference evidence="3" key="1">
    <citation type="submission" date="2017-08" db="EMBL/GenBank/DDBJ databases">
        <authorList>
            <person name="Varghese N."/>
            <person name="Submissions S."/>
        </authorList>
    </citation>
    <scope>NUCLEOTIDE SEQUENCE [LARGE SCALE GENOMIC DNA]</scope>
    <source>
        <strain evidence="3">JC23</strain>
    </source>
</reference>
<dbReference type="AlphaFoldDB" id="A0A285U081"/>
<evidence type="ECO:0000313" key="2">
    <source>
        <dbReference type="EMBL" id="SOC35242.1"/>
    </source>
</evidence>
<name>A0A285U081_9BACL</name>
<evidence type="ECO:0000256" key="1">
    <source>
        <dbReference type="SAM" id="Phobius"/>
    </source>
</evidence>
<keyword evidence="3" id="KW-1185">Reference proteome</keyword>
<accession>A0A285U081</accession>
<keyword evidence="1" id="KW-0472">Membrane</keyword>
<dbReference type="Proteomes" id="UP000219252">
    <property type="component" value="Unassembled WGS sequence"/>
</dbReference>
<sequence length="33" mass="3649">MQLKSLGELGNRLLYTIMFSAIVIIVLVITLAD</sequence>
<evidence type="ECO:0000313" key="3">
    <source>
        <dbReference type="Proteomes" id="UP000219252"/>
    </source>
</evidence>
<feature type="transmembrane region" description="Helical" evidence="1">
    <location>
        <begin position="12"/>
        <end position="32"/>
    </location>
</feature>
<protein>
    <submittedName>
        <fullName evidence="2">Uncharacterized protein</fullName>
    </submittedName>
</protein>
<gene>
    <name evidence="2" type="ORF">SAMN05877842_101327</name>
</gene>
<dbReference type="EMBL" id="OBQC01000001">
    <property type="protein sequence ID" value="SOC35242.1"/>
    <property type="molecule type" value="Genomic_DNA"/>
</dbReference>